<keyword evidence="1" id="KW-1015">Disulfide bond</keyword>
<accession>A0A3P7TQX1</accession>
<dbReference type="EMBL" id="UZAH01002505">
    <property type="protein sequence ID" value="VDO22259.1"/>
    <property type="molecule type" value="Genomic_DNA"/>
</dbReference>
<evidence type="ECO:0000256" key="1">
    <source>
        <dbReference type="ARBA" id="ARBA00023157"/>
    </source>
</evidence>
<organism evidence="4 5">
    <name type="scientific">Heligmosomoides polygyrus</name>
    <name type="common">Parasitic roundworm</name>
    <dbReference type="NCBI Taxonomy" id="6339"/>
    <lineage>
        <taxon>Eukaryota</taxon>
        <taxon>Metazoa</taxon>
        <taxon>Ecdysozoa</taxon>
        <taxon>Nematoda</taxon>
        <taxon>Chromadorea</taxon>
        <taxon>Rhabditida</taxon>
        <taxon>Rhabditina</taxon>
        <taxon>Rhabditomorpha</taxon>
        <taxon>Strongyloidea</taxon>
        <taxon>Heligmosomidae</taxon>
        <taxon>Heligmosomoides</taxon>
    </lineage>
</organism>
<dbReference type="InterPro" id="IPR011001">
    <property type="entry name" value="Saposin-like"/>
</dbReference>
<evidence type="ECO:0000259" key="2">
    <source>
        <dbReference type="PROSITE" id="PS50015"/>
    </source>
</evidence>
<name>A0A183F700_HELPZ</name>
<dbReference type="AlphaFoldDB" id="A0A183F700"/>
<reference evidence="3 4" key="1">
    <citation type="submission" date="2018-11" db="EMBL/GenBank/DDBJ databases">
        <authorList>
            <consortium name="Pathogen Informatics"/>
        </authorList>
    </citation>
    <scope>NUCLEOTIDE SEQUENCE [LARGE SCALE GENOMIC DNA]</scope>
</reference>
<dbReference type="WBParaSite" id="HPBE_0000194201-mRNA-1">
    <property type="protein sequence ID" value="HPBE_0000194201-mRNA-1"/>
    <property type="gene ID" value="HPBE_0000194201"/>
</dbReference>
<evidence type="ECO:0000313" key="5">
    <source>
        <dbReference type="WBParaSite" id="HPBE_0000194201-mRNA-1"/>
    </source>
</evidence>
<dbReference type="InterPro" id="IPR008139">
    <property type="entry name" value="SaposinB_dom"/>
</dbReference>
<reference evidence="5" key="2">
    <citation type="submission" date="2019-09" db="UniProtKB">
        <authorList>
            <consortium name="WormBaseParasite"/>
        </authorList>
    </citation>
    <scope>IDENTIFICATION</scope>
</reference>
<dbReference type="Proteomes" id="UP000050761">
    <property type="component" value="Unassembled WGS sequence"/>
</dbReference>
<dbReference type="Gene3D" id="1.10.225.10">
    <property type="entry name" value="Saposin-like"/>
    <property type="match status" value="1"/>
</dbReference>
<dbReference type="SMART" id="SM00741">
    <property type="entry name" value="SapB"/>
    <property type="match status" value="1"/>
</dbReference>
<proteinExistence type="predicted"/>
<dbReference type="OrthoDB" id="5895568at2759"/>
<accession>A0A183F700</accession>
<evidence type="ECO:0000313" key="4">
    <source>
        <dbReference type="Proteomes" id="UP000050761"/>
    </source>
</evidence>
<keyword evidence="4" id="KW-1185">Reference proteome</keyword>
<evidence type="ECO:0000313" key="3">
    <source>
        <dbReference type="EMBL" id="VDO22259.1"/>
    </source>
</evidence>
<gene>
    <name evidence="3" type="ORF">HPBE_LOCUS1943</name>
</gene>
<sequence>MSALALADPIPPSHDNYLLCKLCEATVQVVAPLADKKLPEIEEKFIEKCKQLIGFLPLSEMECKALAAREIGPLKEQLDAGVDPAEVCKRAKAC</sequence>
<dbReference type="PROSITE" id="PS50015">
    <property type="entry name" value="SAP_B"/>
    <property type="match status" value="1"/>
</dbReference>
<protein>
    <submittedName>
        <fullName evidence="5">Saposin B-type domain-containing protein</fullName>
    </submittedName>
</protein>
<dbReference type="SUPFAM" id="SSF47862">
    <property type="entry name" value="Saposin"/>
    <property type="match status" value="1"/>
</dbReference>
<feature type="domain" description="Saposin B-type" evidence="2">
    <location>
        <begin position="16"/>
        <end position="94"/>
    </location>
</feature>